<accession>A0A919VJ99</accession>
<dbReference type="GO" id="GO:0006355">
    <property type="term" value="P:regulation of DNA-templated transcription"/>
    <property type="evidence" value="ECO:0007669"/>
    <property type="project" value="UniProtKB-ARBA"/>
</dbReference>
<dbReference type="Pfam" id="PF00440">
    <property type="entry name" value="TetR_N"/>
    <property type="match status" value="1"/>
</dbReference>
<reference evidence="4" key="1">
    <citation type="submission" date="2021-03" db="EMBL/GenBank/DDBJ databases">
        <title>Whole genome shotgun sequence of Actinoplanes auranticolor NBRC 12245.</title>
        <authorList>
            <person name="Komaki H."/>
            <person name="Tamura T."/>
        </authorList>
    </citation>
    <scope>NUCLEOTIDE SEQUENCE</scope>
    <source>
        <strain evidence="4">NBRC 12245</strain>
    </source>
</reference>
<proteinExistence type="predicted"/>
<dbReference type="InterPro" id="IPR041467">
    <property type="entry name" value="Sco4008_C"/>
</dbReference>
<dbReference type="Gene3D" id="1.10.357.10">
    <property type="entry name" value="Tetracycline Repressor, domain 2"/>
    <property type="match status" value="1"/>
</dbReference>
<keyword evidence="1 2" id="KW-0238">DNA-binding</keyword>
<evidence type="ECO:0000256" key="2">
    <source>
        <dbReference type="PROSITE-ProRule" id="PRU00335"/>
    </source>
</evidence>
<dbReference type="InterPro" id="IPR050109">
    <property type="entry name" value="HTH-type_TetR-like_transc_reg"/>
</dbReference>
<evidence type="ECO:0000313" key="5">
    <source>
        <dbReference type="Proteomes" id="UP000681340"/>
    </source>
</evidence>
<dbReference type="GO" id="GO:0003677">
    <property type="term" value="F:DNA binding"/>
    <property type="evidence" value="ECO:0007669"/>
    <property type="project" value="UniProtKB-UniRule"/>
</dbReference>
<dbReference type="PROSITE" id="PS50977">
    <property type="entry name" value="HTH_TETR_2"/>
    <property type="match status" value="1"/>
</dbReference>
<dbReference type="AlphaFoldDB" id="A0A919VJ99"/>
<protein>
    <submittedName>
        <fullName evidence="4">TetR family regulatory protein</fullName>
    </submittedName>
</protein>
<name>A0A919VJ99_9ACTN</name>
<dbReference type="InterPro" id="IPR009057">
    <property type="entry name" value="Homeodomain-like_sf"/>
</dbReference>
<comment type="caution">
    <text evidence="4">The sequence shown here is derived from an EMBL/GenBank/DDBJ whole genome shotgun (WGS) entry which is preliminary data.</text>
</comment>
<dbReference type="Pfam" id="PF17926">
    <property type="entry name" value="TetR_C_21"/>
    <property type="match status" value="1"/>
</dbReference>
<evidence type="ECO:0000313" key="4">
    <source>
        <dbReference type="EMBL" id="GIM64293.1"/>
    </source>
</evidence>
<evidence type="ECO:0000259" key="3">
    <source>
        <dbReference type="PROSITE" id="PS50977"/>
    </source>
</evidence>
<dbReference type="SUPFAM" id="SSF48498">
    <property type="entry name" value="Tetracyclin repressor-like, C-terminal domain"/>
    <property type="match status" value="1"/>
</dbReference>
<dbReference type="SUPFAM" id="SSF46689">
    <property type="entry name" value="Homeodomain-like"/>
    <property type="match status" value="1"/>
</dbReference>
<dbReference type="PRINTS" id="PR00455">
    <property type="entry name" value="HTHTETR"/>
</dbReference>
<dbReference type="EMBL" id="BOQL01000009">
    <property type="protein sequence ID" value="GIM64293.1"/>
    <property type="molecule type" value="Genomic_DNA"/>
</dbReference>
<feature type="domain" description="HTH tetR-type" evidence="3">
    <location>
        <begin position="1"/>
        <end position="55"/>
    </location>
</feature>
<dbReference type="InterPro" id="IPR001647">
    <property type="entry name" value="HTH_TetR"/>
</dbReference>
<sequence length="178" mass="18847">MLEAAATEFAERGIAGARVDRIAAAASANKALIYSYFGNKEDLFDAVFHALVVDTVEDVPIDPDDLPGYAARLFDRVQQQPYALRLALWHSLERGSASLPAAVVAANRQKADAIAAAQRAGRISDRFPPGELLALVTGLSVLGSPDLALTHTAGPDGLAARRRTVVESVRILTAKDGT</sequence>
<organism evidence="4 5">
    <name type="scientific">Actinoplanes auranticolor</name>
    <dbReference type="NCBI Taxonomy" id="47988"/>
    <lineage>
        <taxon>Bacteria</taxon>
        <taxon>Bacillati</taxon>
        <taxon>Actinomycetota</taxon>
        <taxon>Actinomycetes</taxon>
        <taxon>Micromonosporales</taxon>
        <taxon>Micromonosporaceae</taxon>
        <taxon>Actinoplanes</taxon>
    </lineage>
</organism>
<keyword evidence="5" id="KW-1185">Reference proteome</keyword>
<dbReference type="InterPro" id="IPR036271">
    <property type="entry name" value="Tet_transcr_reg_TetR-rel_C_sf"/>
</dbReference>
<dbReference type="PANTHER" id="PTHR30328:SF54">
    <property type="entry name" value="HTH-TYPE TRANSCRIPTIONAL REPRESSOR SCO4008"/>
    <property type="match status" value="1"/>
</dbReference>
<gene>
    <name evidence="4" type="ORF">Aau02nite_09510</name>
</gene>
<feature type="DNA-binding region" description="H-T-H motif" evidence="2">
    <location>
        <begin position="18"/>
        <end position="37"/>
    </location>
</feature>
<evidence type="ECO:0000256" key="1">
    <source>
        <dbReference type="ARBA" id="ARBA00023125"/>
    </source>
</evidence>
<dbReference type="Proteomes" id="UP000681340">
    <property type="component" value="Unassembled WGS sequence"/>
</dbReference>
<dbReference type="PANTHER" id="PTHR30328">
    <property type="entry name" value="TRANSCRIPTIONAL REPRESSOR"/>
    <property type="match status" value="1"/>
</dbReference>